<evidence type="ECO:0000256" key="14">
    <source>
        <dbReference type="ARBA" id="ARBA00048988"/>
    </source>
</evidence>
<dbReference type="GO" id="GO:0005829">
    <property type="term" value="C:cytosol"/>
    <property type="evidence" value="ECO:0007669"/>
    <property type="project" value="TreeGrafter"/>
</dbReference>
<evidence type="ECO:0000256" key="15">
    <source>
        <dbReference type="PROSITE-ProRule" id="PRU00560"/>
    </source>
</evidence>
<reference evidence="19" key="2">
    <citation type="submission" date="2023-01" db="EMBL/GenBank/DDBJ databases">
        <title>Gilvimarinus xylanilyticus HB14 isolated from Caulerpa lentillifera aquaculture base in Hainan, China.</title>
        <authorList>
            <person name="Zhang Y.-J."/>
        </authorList>
    </citation>
    <scope>NUCLEOTIDE SEQUENCE</scope>
    <source>
        <strain evidence="19">HB14</strain>
    </source>
</reference>
<evidence type="ECO:0000259" key="18">
    <source>
        <dbReference type="PROSITE" id="PS51217"/>
    </source>
</evidence>
<evidence type="ECO:0000256" key="12">
    <source>
        <dbReference type="ARBA" id="ARBA00034808"/>
    </source>
</evidence>
<keyword evidence="20" id="KW-1185">Reference proteome</keyword>
<evidence type="ECO:0000256" key="2">
    <source>
        <dbReference type="ARBA" id="ARBA00022741"/>
    </source>
</evidence>
<dbReference type="AlphaFoldDB" id="A0A9X2I2N2"/>
<evidence type="ECO:0000256" key="8">
    <source>
        <dbReference type="ARBA" id="ARBA00023125"/>
    </source>
</evidence>
<evidence type="ECO:0000259" key="17">
    <source>
        <dbReference type="PROSITE" id="PS51198"/>
    </source>
</evidence>
<dbReference type="Pfam" id="PF00580">
    <property type="entry name" value="UvrD-helicase"/>
    <property type="match status" value="1"/>
</dbReference>
<feature type="binding site" evidence="15">
    <location>
        <begin position="25"/>
        <end position="32"/>
    </location>
    <ligand>
        <name>ATP</name>
        <dbReference type="ChEBI" id="CHEBI:30616"/>
    </ligand>
</feature>
<dbReference type="GO" id="GO:0000725">
    <property type="term" value="P:recombinational repair"/>
    <property type="evidence" value="ECO:0007669"/>
    <property type="project" value="TreeGrafter"/>
</dbReference>
<dbReference type="PANTHER" id="PTHR11070">
    <property type="entry name" value="UVRD / RECB / PCRA DNA HELICASE FAMILY MEMBER"/>
    <property type="match status" value="1"/>
</dbReference>
<sequence>MSERPQDFQARERALDPTESFAVSAPAGSGKTGLLTHRVLKLLCTVESPEQVLAITFTNKAASEMRERIVGALSQAAYSAEPAQEHERALWQTSRTLLEHDKKHNWQLLKNPNRLRVLTIDGLCRAIAAQLPFQSGLGELPDTLEFPDTTYRDAATRLLQKTGEDSETGAALATLCRHMDNRLESLTELFVRLLAKREQWLGLILAASGDNTRPYLESVLSSVIEDHLTSLRQQLQPVASDLALLLDQAGHHLQQESVDSQFTVFAGARELPQAKARDLSQWQALAEFMLTRGDSFRKQLNKNQGVPAGAPGKEQKARFKFITEQLEQVAPEIVETLAEVRSLPAPYYQDDEWHILQCLTILLPRLAAELWLCFAEQGATDFTAITLAALDALGEDDEPSEIALKLDYQIKHLLVDEFQDTSQPQLTLLEKLTAGWEPDDGRTVFIVGDGMQSCYGFRNANVGLFLKARREGIGSVPLTPLDLNVNFRSRAGVVDWVNQVFADAFPQQDDISRGAVSYSPSNAFKAAAPNQAVQVKVFAYDEAQEQTREHAQQTEARAIIDLVRHALRQDPEGSIAVLGRNRGHLSLVIDALNREGIAFQAQDMDSLASRMVIIDLLTLTRALLCPDDRSAWIALLRCPWVGLDLHDLTALLGEPPDEASFTDHQGYAFVWQRLFEPEARQGLSAPGRAILERCATILQQALELRQRKRLRDWVYGTWVALGGPAGLLDQDDHLVAMQFFDLLDKHDQAQDVDDWTALEQAIGKLYAVSQNVDARVHVMTMHKSKGLEFNTVIIPGLDRHSRGDSKELFLWRERLSSDGEPQLLLGPLSPEGQNPGPIYHYLRSEQKKQTAFEATRLLYVGCTRAIDTLYLTGCVKREDEQPADALKPGGQLSSLWPLVGDQAEIIPAHTLSSQLSNTVLHQPLRRLSPQWQAPPANDNPRLAALRGHEYADDEANIPVAETPQVRLARLSGTVTHRLLEQLATRALPQDTRAYIDAQQALWRQLLRREGVSPTQEIQALARVSEAVSACLNSDKGRWVLDWQHSDAAVESAYLRADGERYRRQVIDRTFIADGERWIIDYKTALAEPGDDLAKAAQELMDEHRAQLLGYAALFAHGDIPVRLAIYCPGLAPPYDFLEIQ</sequence>
<keyword evidence="10" id="KW-0413">Isomerase</keyword>
<protein>
    <recommendedName>
        <fullName evidence="12">DNA 3'-5' helicase</fullName>
        <ecNumber evidence="12">5.6.2.4</ecNumber>
    </recommendedName>
    <alternativeName>
        <fullName evidence="13">DNA 3'-5' helicase II</fullName>
    </alternativeName>
</protein>
<keyword evidence="8" id="KW-0238">DNA-binding</keyword>
<comment type="catalytic activity">
    <reaction evidence="11">
        <text>Couples ATP hydrolysis with the unwinding of duplex DNA by translocating in the 3'-5' direction.</text>
        <dbReference type="EC" id="5.6.2.4"/>
    </reaction>
</comment>
<dbReference type="InterPro" id="IPR014016">
    <property type="entry name" value="UvrD-like_ATP-bd"/>
</dbReference>
<dbReference type="EMBL" id="JAMFTH010000001">
    <property type="protein sequence ID" value="MCP8898387.1"/>
    <property type="molecule type" value="Genomic_DNA"/>
</dbReference>
<dbReference type="GO" id="GO:0003677">
    <property type="term" value="F:DNA binding"/>
    <property type="evidence" value="ECO:0007669"/>
    <property type="project" value="UniProtKB-KW"/>
</dbReference>
<feature type="compositionally biased region" description="Basic and acidic residues" evidence="16">
    <location>
        <begin position="1"/>
        <end position="16"/>
    </location>
</feature>
<evidence type="ECO:0000256" key="10">
    <source>
        <dbReference type="ARBA" id="ARBA00023235"/>
    </source>
</evidence>
<dbReference type="PANTHER" id="PTHR11070:SF2">
    <property type="entry name" value="ATP-DEPENDENT DNA HELICASE SRS2"/>
    <property type="match status" value="1"/>
</dbReference>
<organism evidence="19 20">
    <name type="scientific">Gilvimarinus xylanilyticus</name>
    <dbReference type="NCBI Taxonomy" id="2944139"/>
    <lineage>
        <taxon>Bacteria</taxon>
        <taxon>Pseudomonadati</taxon>
        <taxon>Pseudomonadota</taxon>
        <taxon>Gammaproteobacteria</taxon>
        <taxon>Cellvibrionales</taxon>
        <taxon>Cellvibrionaceae</taxon>
        <taxon>Gilvimarinus</taxon>
    </lineage>
</organism>
<dbReference type="SUPFAM" id="SSF52980">
    <property type="entry name" value="Restriction endonuclease-like"/>
    <property type="match status" value="1"/>
</dbReference>
<keyword evidence="3" id="KW-0227">DNA damage</keyword>
<evidence type="ECO:0000256" key="5">
    <source>
        <dbReference type="ARBA" id="ARBA00022806"/>
    </source>
</evidence>
<dbReference type="EC" id="5.6.2.4" evidence="12"/>
<evidence type="ECO:0000256" key="16">
    <source>
        <dbReference type="SAM" id="MobiDB-lite"/>
    </source>
</evidence>
<feature type="domain" description="UvrD-like helicase ATP-binding" evidence="17">
    <location>
        <begin position="4"/>
        <end position="490"/>
    </location>
</feature>
<dbReference type="Gene3D" id="3.40.50.300">
    <property type="entry name" value="P-loop containing nucleotide triphosphate hydrolases"/>
    <property type="match status" value="4"/>
</dbReference>
<evidence type="ECO:0000256" key="9">
    <source>
        <dbReference type="ARBA" id="ARBA00023204"/>
    </source>
</evidence>
<evidence type="ECO:0000256" key="7">
    <source>
        <dbReference type="ARBA" id="ARBA00022840"/>
    </source>
</evidence>
<comment type="catalytic activity">
    <reaction evidence="14">
        <text>ATP + H2O = ADP + phosphate + H(+)</text>
        <dbReference type="Rhea" id="RHEA:13065"/>
        <dbReference type="ChEBI" id="CHEBI:15377"/>
        <dbReference type="ChEBI" id="CHEBI:15378"/>
        <dbReference type="ChEBI" id="CHEBI:30616"/>
        <dbReference type="ChEBI" id="CHEBI:43474"/>
        <dbReference type="ChEBI" id="CHEBI:456216"/>
        <dbReference type="EC" id="5.6.2.4"/>
    </reaction>
</comment>
<keyword evidence="9" id="KW-0234">DNA repair</keyword>
<evidence type="ECO:0000256" key="13">
    <source>
        <dbReference type="ARBA" id="ARBA00034923"/>
    </source>
</evidence>
<dbReference type="Pfam" id="PF12705">
    <property type="entry name" value="PDDEXK_1"/>
    <property type="match status" value="1"/>
</dbReference>
<keyword evidence="4 15" id="KW-0378">Hydrolase</keyword>
<dbReference type="RefSeq" id="WP_253966666.1">
    <property type="nucleotide sequence ID" value="NZ_JAMFTH010000001.1"/>
</dbReference>
<comment type="caution">
    <text evidence="19">The sequence shown here is derived from an EMBL/GenBank/DDBJ whole genome shotgun (WGS) entry which is preliminary data.</text>
</comment>
<keyword evidence="7 15" id="KW-0067">ATP-binding</keyword>
<name>A0A9X2I2N2_9GAMM</name>
<evidence type="ECO:0000256" key="11">
    <source>
        <dbReference type="ARBA" id="ARBA00034617"/>
    </source>
</evidence>
<dbReference type="PROSITE" id="PS51198">
    <property type="entry name" value="UVRD_HELICASE_ATP_BIND"/>
    <property type="match status" value="1"/>
</dbReference>
<dbReference type="Gene3D" id="3.90.320.10">
    <property type="match status" value="1"/>
</dbReference>
<dbReference type="InterPro" id="IPR014017">
    <property type="entry name" value="DNA_helicase_UvrD-like_C"/>
</dbReference>
<proteinExistence type="predicted"/>
<evidence type="ECO:0000256" key="1">
    <source>
        <dbReference type="ARBA" id="ARBA00022722"/>
    </source>
</evidence>
<evidence type="ECO:0000313" key="20">
    <source>
        <dbReference type="Proteomes" id="UP001139319"/>
    </source>
</evidence>
<keyword evidence="2 15" id="KW-0547">Nucleotide-binding</keyword>
<dbReference type="InterPro" id="IPR000212">
    <property type="entry name" value="DNA_helicase_UvrD/REP"/>
</dbReference>
<dbReference type="InterPro" id="IPR011335">
    <property type="entry name" value="Restrct_endonuc-II-like"/>
</dbReference>
<feature type="region of interest" description="Disordered" evidence="16">
    <location>
        <begin position="1"/>
        <end position="28"/>
    </location>
</feature>
<keyword evidence="6" id="KW-0269">Exonuclease</keyword>
<keyword evidence="1" id="KW-0540">Nuclease</keyword>
<dbReference type="InterPro" id="IPR027417">
    <property type="entry name" value="P-loop_NTPase"/>
</dbReference>
<dbReference type="InterPro" id="IPR038726">
    <property type="entry name" value="PDDEXK_AddAB-type"/>
</dbReference>
<keyword evidence="5 15" id="KW-0347">Helicase</keyword>
<dbReference type="Proteomes" id="UP001139319">
    <property type="component" value="Unassembled WGS sequence"/>
</dbReference>
<feature type="domain" description="UvrD-like helicase C-terminal" evidence="18">
    <location>
        <begin position="502"/>
        <end position="786"/>
    </location>
</feature>
<dbReference type="InterPro" id="IPR011604">
    <property type="entry name" value="PDDEXK-like_dom_sf"/>
</dbReference>
<dbReference type="SUPFAM" id="SSF52540">
    <property type="entry name" value="P-loop containing nucleoside triphosphate hydrolases"/>
    <property type="match status" value="1"/>
</dbReference>
<dbReference type="PROSITE" id="PS51217">
    <property type="entry name" value="UVRD_HELICASE_CTER"/>
    <property type="match status" value="1"/>
</dbReference>
<gene>
    <name evidence="19" type="ORF">M6D89_03630</name>
</gene>
<dbReference type="GO" id="GO:0004527">
    <property type="term" value="F:exonuclease activity"/>
    <property type="evidence" value="ECO:0007669"/>
    <property type="project" value="UniProtKB-KW"/>
</dbReference>
<evidence type="ECO:0000256" key="6">
    <source>
        <dbReference type="ARBA" id="ARBA00022839"/>
    </source>
</evidence>
<reference evidence="19" key="1">
    <citation type="submission" date="2022-05" db="EMBL/GenBank/DDBJ databases">
        <authorList>
            <person name="Sun H.-N."/>
        </authorList>
    </citation>
    <scope>NUCLEOTIDE SEQUENCE</scope>
    <source>
        <strain evidence="19">HB14</strain>
    </source>
</reference>
<accession>A0A9X2I2N2</accession>
<dbReference type="GO" id="GO:0033202">
    <property type="term" value="C:DNA helicase complex"/>
    <property type="evidence" value="ECO:0007669"/>
    <property type="project" value="TreeGrafter"/>
</dbReference>
<dbReference type="GO" id="GO:0005524">
    <property type="term" value="F:ATP binding"/>
    <property type="evidence" value="ECO:0007669"/>
    <property type="project" value="UniProtKB-UniRule"/>
</dbReference>
<evidence type="ECO:0000256" key="4">
    <source>
        <dbReference type="ARBA" id="ARBA00022801"/>
    </source>
</evidence>
<evidence type="ECO:0000313" key="19">
    <source>
        <dbReference type="EMBL" id="MCP8898387.1"/>
    </source>
</evidence>
<dbReference type="Pfam" id="PF13361">
    <property type="entry name" value="UvrD_C"/>
    <property type="match status" value="1"/>
</dbReference>
<dbReference type="GO" id="GO:0043138">
    <property type="term" value="F:3'-5' DNA helicase activity"/>
    <property type="evidence" value="ECO:0007669"/>
    <property type="project" value="UniProtKB-EC"/>
</dbReference>
<evidence type="ECO:0000256" key="3">
    <source>
        <dbReference type="ARBA" id="ARBA00022763"/>
    </source>
</evidence>